<evidence type="ECO:0000313" key="3">
    <source>
        <dbReference type="EMBL" id="GAA1728842.1"/>
    </source>
</evidence>
<comment type="caution">
    <text evidence="3">The sequence shown here is derived from an EMBL/GenBank/DDBJ whole genome shotgun (WGS) entry which is preliminary data.</text>
</comment>
<feature type="transmembrane region" description="Helical" evidence="1">
    <location>
        <begin position="122"/>
        <end position="141"/>
    </location>
</feature>
<evidence type="ECO:0000256" key="1">
    <source>
        <dbReference type="SAM" id="Phobius"/>
    </source>
</evidence>
<evidence type="ECO:0000313" key="4">
    <source>
        <dbReference type="Proteomes" id="UP001501057"/>
    </source>
</evidence>
<proteinExistence type="predicted"/>
<organism evidence="3 4">
    <name type="scientific">Aeromicrobium alkaliterrae</name>
    <dbReference type="NCBI Taxonomy" id="302168"/>
    <lineage>
        <taxon>Bacteria</taxon>
        <taxon>Bacillati</taxon>
        <taxon>Actinomycetota</taxon>
        <taxon>Actinomycetes</taxon>
        <taxon>Propionibacteriales</taxon>
        <taxon>Nocardioidaceae</taxon>
        <taxon>Aeromicrobium</taxon>
    </lineage>
</organism>
<dbReference type="InterPro" id="IPR000045">
    <property type="entry name" value="Prepilin_IV_endopep_pep"/>
</dbReference>
<feature type="transmembrane region" description="Helical" evidence="1">
    <location>
        <begin position="70"/>
        <end position="87"/>
    </location>
</feature>
<name>A0ABP4VQ90_9ACTN</name>
<feature type="transmembrane region" description="Helical" evidence="1">
    <location>
        <begin position="93"/>
        <end position="115"/>
    </location>
</feature>
<gene>
    <name evidence="3" type="ORF">GCM10009710_06840</name>
</gene>
<feature type="transmembrane region" description="Helical" evidence="1">
    <location>
        <begin position="202"/>
        <end position="220"/>
    </location>
</feature>
<keyword evidence="1" id="KW-0472">Membrane</keyword>
<feature type="transmembrane region" description="Helical" evidence="1">
    <location>
        <begin position="176"/>
        <end position="195"/>
    </location>
</feature>
<feature type="domain" description="Prepilin type IV endopeptidase peptidase" evidence="2">
    <location>
        <begin position="80"/>
        <end position="187"/>
    </location>
</feature>
<accession>A0ABP4VQ90</accession>
<evidence type="ECO:0000259" key="2">
    <source>
        <dbReference type="Pfam" id="PF01478"/>
    </source>
</evidence>
<sequence>MEIVLSAVAAALIGAAGPWVVARVPEPEEADEDKVSYADIARPRWLAPALAAVAALFAGTVAWGTDLPGLLPAWVLVSGVGAWLSYVDIRTRLLPYAIVAPLYLATWLLVGLAALIEQDARLLLQALIANIVVYVIFRVLYEIGRFLGGALGYGDVRLAAVLAVVLGPLGPDATLVGMYAGFLVGAVAGVVLSLARLIDRRSFAFGQYLVLGAVIGAAWGPRLYGS</sequence>
<dbReference type="EMBL" id="BAAAME010000002">
    <property type="protein sequence ID" value="GAA1728842.1"/>
    <property type="molecule type" value="Genomic_DNA"/>
</dbReference>
<feature type="transmembrane region" description="Helical" evidence="1">
    <location>
        <begin position="46"/>
        <end position="63"/>
    </location>
</feature>
<dbReference type="Proteomes" id="UP001501057">
    <property type="component" value="Unassembled WGS sequence"/>
</dbReference>
<protein>
    <recommendedName>
        <fullName evidence="2">Prepilin type IV endopeptidase peptidase domain-containing protein</fullName>
    </recommendedName>
</protein>
<keyword evidence="4" id="KW-1185">Reference proteome</keyword>
<reference evidence="4" key="1">
    <citation type="journal article" date="2019" name="Int. J. Syst. Evol. Microbiol.">
        <title>The Global Catalogue of Microorganisms (GCM) 10K type strain sequencing project: providing services to taxonomists for standard genome sequencing and annotation.</title>
        <authorList>
            <consortium name="The Broad Institute Genomics Platform"/>
            <consortium name="The Broad Institute Genome Sequencing Center for Infectious Disease"/>
            <person name="Wu L."/>
            <person name="Ma J."/>
        </authorList>
    </citation>
    <scope>NUCLEOTIDE SEQUENCE [LARGE SCALE GENOMIC DNA]</scope>
    <source>
        <strain evidence="4">JCM 13518</strain>
    </source>
</reference>
<dbReference type="Pfam" id="PF01478">
    <property type="entry name" value="Peptidase_A24"/>
    <property type="match status" value="1"/>
</dbReference>
<dbReference type="Gene3D" id="1.20.120.1220">
    <property type="match status" value="1"/>
</dbReference>
<keyword evidence="1" id="KW-1133">Transmembrane helix</keyword>
<keyword evidence="1" id="KW-0812">Transmembrane</keyword>
<dbReference type="RefSeq" id="WP_344197760.1">
    <property type="nucleotide sequence ID" value="NZ_BAAAME010000002.1"/>
</dbReference>